<name>A0A9X2IAX5_9BACI</name>
<proteinExistence type="predicted"/>
<accession>A0A9X2IAX5</accession>
<dbReference type="RefSeq" id="WP_250098639.1">
    <property type="nucleotide sequence ID" value="NZ_JAKRYL010000040.1"/>
</dbReference>
<keyword evidence="2" id="KW-1185">Reference proteome</keyword>
<dbReference type="Proteomes" id="UP001139150">
    <property type="component" value="Unassembled WGS sequence"/>
</dbReference>
<comment type="caution">
    <text evidence="1">The sequence shown here is derived from an EMBL/GenBank/DDBJ whole genome shotgun (WGS) entry which is preliminary data.</text>
</comment>
<dbReference type="EMBL" id="JAKRYL010000040">
    <property type="protein sequence ID" value="MCL7749785.1"/>
    <property type="molecule type" value="Genomic_DNA"/>
</dbReference>
<evidence type="ECO:0000313" key="1">
    <source>
        <dbReference type="EMBL" id="MCL7749785.1"/>
    </source>
</evidence>
<protein>
    <submittedName>
        <fullName evidence="1">Uncharacterized protein</fullName>
    </submittedName>
</protein>
<dbReference type="AlphaFoldDB" id="A0A9X2IAX5"/>
<sequence>MAEKKIEPKITVELAKKLLNDKSVYLTEEGRRRLQEIVNNEEYYNNQIIH</sequence>
<reference evidence="1" key="1">
    <citation type="submission" date="2022-02" db="EMBL/GenBank/DDBJ databases">
        <title>Halalkalibacter sp. nov. isolated from Lonar Lake, India.</title>
        <authorList>
            <person name="Joshi A."/>
            <person name="Thite S."/>
            <person name="Lodha T."/>
        </authorList>
    </citation>
    <scope>NUCLEOTIDE SEQUENCE</scope>
    <source>
        <strain evidence="1">MEB205</strain>
    </source>
</reference>
<gene>
    <name evidence="1" type="ORF">MF646_21960</name>
</gene>
<evidence type="ECO:0000313" key="2">
    <source>
        <dbReference type="Proteomes" id="UP001139150"/>
    </source>
</evidence>
<organism evidence="1 2">
    <name type="scientific">Halalkalibacter alkaliphilus</name>
    <dbReference type="NCBI Taxonomy" id="2917993"/>
    <lineage>
        <taxon>Bacteria</taxon>
        <taxon>Bacillati</taxon>
        <taxon>Bacillota</taxon>
        <taxon>Bacilli</taxon>
        <taxon>Bacillales</taxon>
        <taxon>Bacillaceae</taxon>
        <taxon>Halalkalibacter</taxon>
    </lineage>
</organism>